<dbReference type="Gene3D" id="2.60.40.10">
    <property type="entry name" value="Immunoglobulins"/>
    <property type="match status" value="1"/>
</dbReference>
<evidence type="ECO:0000313" key="2">
    <source>
        <dbReference type="EMBL" id="MCW3805620.1"/>
    </source>
</evidence>
<feature type="domain" description="Immunoglobulin" evidence="1">
    <location>
        <begin position="1164"/>
        <end position="1314"/>
    </location>
</feature>
<accession>A0AAE3MDJ2</accession>
<organism evidence="2 3">
    <name type="scientific">Plebeiibacterium marinum</name>
    <dbReference type="NCBI Taxonomy" id="2992111"/>
    <lineage>
        <taxon>Bacteria</taxon>
        <taxon>Pseudomonadati</taxon>
        <taxon>Bacteroidota</taxon>
        <taxon>Bacteroidia</taxon>
        <taxon>Marinilabiliales</taxon>
        <taxon>Marinilabiliaceae</taxon>
        <taxon>Plebeiibacterium</taxon>
    </lineage>
</organism>
<evidence type="ECO:0000259" key="1">
    <source>
        <dbReference type="SMART" id="SM00409"/>
    </source>
</evidence>
<dbReference type="SMART" id="SM00409">
    <property type="entry name" value="IG"/>
    <property type="match status" value="3"/>
</dbReference>
<dbReference type="Pfam" id="PF17517">
    <property type="entry name" value="IgGFc_binding"/>
    <property type="match status" value="1"/>
</dbReference>
<dbReference type="InterPro" id="IPR035234">
    <property type="entry name" value="IgGFc-bd_N"/>
</dbReference>
<dbReference type="RefSeq" id="WP_301198990.1">
    <property type="nucleotide sequence ID" value="NZ_JAPDPI010000013.1"/>
</dbReference>
<dbReference type="Pfam" id="PF13585">
    <property type="entry name" value="CHU_C"/>
    <property type="match status" value="1"/>
</dbReference>
<sequence length="2460" mass="269875">MEPIPKILYILIIVSAIHFQVNAQVGKEFWFVAPDVWEENGDDPVILRITAFDTNASVTVSMPADNNRVLKQVTISANTQYSFELDKSVVENYPVNTVNNKGIYISSDTDIAAYYEVSNPNNAEKFILKAENALGKTFFVPSQNIYQNYQGYNGSANEKVDIVASEDNTTIEIIPSVDVTGHAADIAFEIILDKGQTFCIENRDISANGALAGTEINSDKRIAVTISDDAVIEDVDSHPNDLIGDQLIPINAIGTEYVAINTSKASDSFKNNNTVQKVFVMAIEDNTLVFLNNTTKNTRALQKGEIAEFDISDHAVFIYATKRVYAYQVTGLVNSTTSSANELSSAILPNYNCNGSADVSFTRVFNREFWVNIIVKRKDKASFELFDNQGNKLNLKKHINSWQTVPGQDTGQDAWVCCAVNLDELTTGVPYIIKNSTGVFHLCVLDENGSGEESGCTSFGYFSSYNAFWLDGEQDECVGNQITLRARDGMLNYNWYSLETGNELLSSDRVFSVEQSGLYYVVAEVKNGGCFLTDSLDVEFHLPEVDLGNDTTVCQGEELSFAVDNSYSVYTWSNGDTGSQTSVQTGEPGNISLNVTVSDVLGCTNQDDVNIEVSEIPQINLDKTEVCLGTSIVNTTSFDRYEWVFKDTVVNTNTSQNWIVPQESGVYTLTGWNADGCSTTRDINITVYPLPAIVLGDAMACEGETKTISAPSGYATYMWSTGDNSESIELSETTDFWLEVTDEKGCAARSDGSVTFYKPASLDLGPDRNECVGIDVMISGDKSFSDYSWSFESSSTRGTVSGLNPSVESEYIISNARLSHSGTYYVTASDINGCSVSDEVIITLYAAEAPTLTITENLCEGEVVDIIATEGYDSYTWYQDGSHIAASDNLNQMADVADAGLYRVEATYGACRKSSEINVINHGNPSVQLPENFAVCDGFPKELQVESFVSNNGAGLDYLYWGDHDTLRFGDWQTASYEVAEAGSYSVTVVDTYGCVASDEIVVSSFLPEVFDLGQPQSFCTNSSIVLENPVNGALDYRWYKTTPLGETEVGSNSDLEITGPGNYILSVTDINGCKSSDQVIVNENPLPRVAIEGDPVVCGSTTLYANSVDSGLTYQWNNTPGLNSDQLLADKTGSYSLRVWDENGCQANAVMEVTVHEQPSFSLEPQSACEGEAVVIEGPSGFAGYIWSNGVTTQNNELNTASSYWLEVTDNNGCKARSSSSLSYIKPVGIDLGPDRDECVGNDVLLNGDGYHSSWTWSFSPSVDPGTTNPLDPDPANTYQIISGTTHHNGTYKVQAIDNNGCWVSDEVNVTFYSSAPPELRSTKALCKGGNINLMATEGYDSYRWFLDGEEQTAYANLSQLSGINTEGIYRVEAIDGACVISNEIEVEEHELPIVQLPELLGLCNGVETILSVEDFKSEDGSLDYLYWNSNEAVRYSDWRSATLKVVEPGIYSVTAVDEFGCRAEGHTEVTRIPEPDLLAGDISVCANDILMLSVKEGYAKYAWSNGDTDWETQVVTGEAGQINIGVTVTDAMGCISDDEISIKVEGAPSVMLDRTEVCQGEAVKNVTDFVTYEWTFGGEVLNTIETQNWIIPQVSGLYGVTGWTTEGCEVSQEVNITVHPLPEIALEEEIACKGTEVEINGPTGYASYLWSNGETTQTARYNTASDYWLEVADNNGCTGRAVAVIKYIEPLGLDLGPDKNECEGVSLSLTADPNYTNYNWSFEPATNPGAFVSITPENEYQYINNKIDESNSGTYYVEALDINGCYVSDKTMITVYNIAPPLLKAATNLCIGESVEIVATEGYDTYQWYRNGVYLPEYNNQSLLTNINQAGVYRVETTLLGCSNMQETEVVERQLPEVAMDGGLNILCAGEEGRISIDSYSSSTGAALDYLYWQSNENYRYNNWHDASLVVYEPGNYKVTVVDEYGCAASDIVTVDGAPATLLEMEHEVKVCANEKVIIENPVEDALTYTWYFIDEGVMELIETSKALEVSQPGTYILNVTDKNGCVVQDQVDVNVVPLPEINIAGDTISCEPTELTISDEGHNYLYQWNGDSGLNTNSITINETGIVVLDVWDEYGCHNSKDVEVVIDGFEGFTMVNDSVCAGEEGELAGPEGNGYSYLWSTGEKSSSISVTEGEYSLVVTNAMGCQARSMASVVWRDVPKVDLGPDMIICPLAQWQLDAGGDYASYLWHNGATSPGIEADLLDTVNVVVVTDQYGCNGFDSQTLKYKIAPKMELCSDTSVCENEIFEMDAGYGFESYLWNDGWYEQIKEVVTPGEYWVEVSDGCFVFRDTARVVFNETPVIAYIDTAMYAQVIVIGEGGTEPYEYSIDGDFPQKENVFKNLKNGLHEIEVVDDNGCMAVAQVVLNNNLEIEIPEFFTPNGDGVNDTWEITGKDKLVDSYIRIFDRYGKLLIKYKASEKGWDGKYLGQNVPTDDYWYVIDGLPFYRSIKGHVTLKRN</sequence>
<name>A0AAE3MDJ2_9BACT</name>
<dbReference type="NCBIfam" id="TIGR04131">
    <property type="entry name" value="Bac_Flav_CTERM"/>
    <property type="match status" value="1"/>
</dbReference>
<dbReference type="EMBL" id="JAPDPI010000013">
    <property type="protein sequence ID" value="MCW3805620.1"/>
    <property type="molecule type" value="Genomic_DNA"/>
</dbReference>
<dbReference type="InterPro" id="IPR013783">
    <property type="entry name" value="Ig-like_fold"/>
</dbReference>
<proteinExistence type="predicted"/>
<gene>
    <name evidence="2" type="ORF">OM074_08260</name>
</gene>
<feature type="domain" description="Immunoglobulin" evidence="1">
    <location>
        <begin position="695"/>
        <end position="845"/>
    </location>
</feature>
<feature type="domain" description="Immunoglobulin" evidence="1">
    <location>
        <begin position="1086"/>
        <end position="1157"/>
    </location>
</feature>
<dbReference type="Proteomes" id="UP001207408">
    <property type="component" value="Unassembled WGS sequence"/>
</dbReference>
<reference evidence="2" key="1">
    <citation type="submission" date="2022-10" db="EMBL/GenBank/DDBJ databases">
        <authorList>
            <person name="Yu W.X."/>
        </authorList>
    </citation>
    <scope>NUCLEOTIDE SEQUENCE</scope>
    <source>
        <strain evidence="2">D04</strain>
    </source>
</reference>
<comment type="caution">
    <text evidence="2">The sequence shown here is derived from an EMBL/GenBank/DDBJ whole genome shotgun (WGS) entry which is preliminary data.</text>
</comment>
<dbReference type="InterPro" id="IPR026341">
    <property type="entry name" value="T9SS_type_B"/>
</dbReference>
<evidence type="ECO:0000313" key="3">
    <source>
        <dbReference type="Proteomes" id="UP001207408"/>
    </source>
</evidence>
<protein>
    <submittedName>
        <fullName evidence="2">T9SS type B sorting domain-containing protein</fullName>
    </submittedName>
</protein>
<dbReference type="InterPro" id="IPR003599">
    <property type="entry name" value="Ig_sub"/>
</dbReference>
<keyword evidence="3" id="KW-1185">Reference proteome</keyword>